<dbReference type="PROSITE" id="PS50146">
    <property type="entry name" value="DAGK"/>
    <property type="match status" value="1"/>
</dbReference>
<dbReference type="InterPro" id="IPR045540">
    <property type="entry name" value="YegS/DAGK_C"/>
</dbReference>
<protein>
    <submittedName>
        <fullName evidence="10">Sphingosine kinase</fullName>
    </submittedName>
</protein>
<evidence type="ECO:0000256" key="8">
    <source>
        <dbReference type="ARBA" id="ARBA00023264"/>
    </source>
</evidence>
<evidence type="ECO:0000256" key="5">
    <source>
        <dbReference type="ARBA" id="ARBA00022777"/>
    </source>
</evidence>
<evidence type="ECO:0000256" key="7">
    <source>
        <dbReference type="ARBA" id="ARBA00023209"/>
    </source>
</evidence>
<evidence type="ECO:0000256" key="1">
    <source>
        <dbReference type="ARBA" id="ARBA00001946"/>
    </source>
</evidence>
<evidence type="ECO:0000256" key="4">
    <source>
        <dbReference type="ARBA" id="ARBA00022741"/>
    </source>
</evidence>
<keyword evidence="4" id="KW-0547">Nucleotide-binding</keyword>
<feature type="domain" description="DAGKc" evidence="9">
    <location>
        <begin position="4"/>
        <end position="134"/>
    </location>
</feature>
<dbReference type="Gene3D" id="2.60.200.40">
    <property type="match status" value="1"/>
</dbReference>
<dbReference type="PANTHER" id="PTHR12358">
    <property type="entry name" value="SPHINGOSINE KINASE"/>
    <property type="match status" value="1"/>
</dbReference>
<dbReference type="InterPro" id="IPR016064">
    <property type="entry name" value="NAD/diacylglycerol_kinase_sf"/>
</dbReference>
<keyword evidence="11" id="KW-1185">Reference proteome</keyword>
<keyword evidence="3" id="KW-0808">Transferase</keyword>
<dbReference type="EMBL" id="BSEN01000013">
    <property type="protein sequence ID" value="GLJ77095.1"/>
    <property type="molecule type" value="Genomic_DNA"/>
</dbReference>
<sequence>MSDPGRPRAAVIFNPVKTNERALRAAVAQEETAAGWAPTLWFKTSIEDPGTDVAREALEAGASVVIVAGGDGTVRAVAETMRGSGVPLALAPAGTGNLLARNLRLTLNNLPHAVHTAFTGDDRMIDIALAELRREDGAVSKAAFLVMAGIGLDARMATATSPELKRRVGWLAYADPIARSVLTNTRFPMDYRLGDSRRRSAQVHTVIVGNCGTLTANVLLLPDAVVDDGLLDVIVMRPRRLAGWARIGSRLAFNRFLHRTKTGRIILAGAPKHEALQYAQSETMTARFESPQEVELDGDSFGPVTALRLTVDHLGLTIKVPAT</sequence>
<dbReference type="Proteomes" id="UP001142372">
    <property type="component" value="Unassembled WGS sequence"/>
</dbReference>
<name>A0A9W6HBJ9_9MICO</name>
<dbReference type="Gene3D" id="3.40.50.10330">
    <property type="entry name" value="Probable inorganic polyphosphate/atp-NAD kinase, domain 1"/>
    <property type="match status" value="1"/>
</dbReference>
<keyword evidence="7" id="KW-0443">Lipid metabolism</keyword>
<evidence type="ECO:0000256" key="2">
    <source>
        <dbReference type="ARBA" id="ARBA00005983"/>
    </source>
</evidence>
<dbReference type="InterPro" id="IPR017438">
    <property type="entry name" value="ATP-NAD_kinase_N"/>
</dbReference>
<comment type="similarity">
    <text evidence="2">Belongs to the diacylglycerol/lipid kinase family.</text>
</comment>
<dbReference type="SUPFAM" id="SSF111331">
    <property type="entry name" value="NAD kinase/diacylglycerol kinase-like"/>
    <property type="match status" value="1"/>
</dbReference>
<dbReference type="AlphaFoldDB" id="A0A9W6HBJ9"/>
<reference evidence="10" key="2">
    <citation type="submission" date="2023-01" db="EMBL/GenBank/DDBJ databases">
        <authorList>
            <person name="Sun Q."/>
            <person name="Evtushenko L."/>
        </authorList>
    </citation>
    <scope>NUCLEOTIDE SEQUENCE</scope>
    <source>
        <strain evidence="10">VKM Ac-1401</strain>
    </source>
</reference>
<dbReference type="GO" id="GO:0016301">
    <property type="term" value="F:kinase activity"/>
    <property type="evidence" value="ECO:0007669"/>
    <property type="project" value="UniProtKB-KW"/>
</dbReference>
<evidence type="ECO:0000313" key="11">
    <source>
        <dbReference type="Proteomes" id="UP001142372"/>
    </source>
</evidence>
<dbReference type="GO" id="GO:0008654">
    <property type="term" value="P:phospholipid biosynthetic process"/>
    <property type="evidence" value="ECO:0007669"/>
    <property type="project" value="UniProtKB-KW"/>
</dbReference>
<evidence type="ECO:0000256" key="6">
    <source>
        <dbReference type="ARBA" id="ARBA00022840"/>
    </source>
</evidence>
<reference evidence="10" key="1">
    <citation type="journal article" date="2014" name="Int. J. Syst. Evol. Microbiol.">
        <title>Complete genome sequence of Corynebacterium casei LMG S-19264T (=DSM 44701T), isolated from a smear-ripened cheese.</title>
        <authorList>
            <consortium name="US DOE Joint Genome Institute (JGI-PGF)"/>
            <person name="Walter F."/>
            <person name="Albersmeier A."/>
            <person name="Kalinowski J."/>
            <person name="Ruckert C."/>
        </authorList>
    </citation>
    <scope>NUCLEOTIDE SEQUENCE</scope>
    <source>
        <strain evidence="10">VKM Ac-1401</strain>
    </source>
</reference>
<comment type="caution">
    <text evidence="10">The sequence shown here is derived from an EMBL/GenBank/DDBJ whole genome shotgun (WGS) entry which is preliminary data.</text>
</comment>
<evidence type="ECO:0000313" key="10">
    <source>
        <dbReference type="EMBL" id="GLJ77095.1"/>
    </source>
</evidence>
<dbReference type="Pfam" id="PF19279">
    <property type="entry name" value="YegS_C"/>
    <property type="match status" value="1"/>
</dbReference>
<dbReference type="InterPro" id="IPR050187">
    <property type="entry name" value="Lipid_Phosphate_FormReg"/>
</dbReference>
<keyword evidence="6" id="KW-0067">ATP-binding</keyword>
<dbReference type="Pfam" id="PF00781">
    <property type="entry name" value="DAGK_cat"/>
    <property type="match status" value="1"/>
</dbReference>
<organism evidence="10 11">
    <name type="scientific">Leifsonia poae</name>
    <dbReference type="NCBI Taxonomy" id="110933"/>
    <lineage>
        <taxon>Bacteria</taxon>
        <taxon>Bacillati</taxon>
        <taxon>Actinomycetota</taxon>
        <taxon>Actinomycetes</taxon>
        <taxon>Micrococcales</taxon>
        <taxon>Microbacteriaceae</taxon>
        <taxon>Leifsonia</taxon>
    </lineage>
</organism>
<proteinExistence type="inferred from homology"/>
<dbReference type="InterPro" id="IPR001206">
    <property type="entry name" value="Diacylglycerol_kinase_cat_dom"/>
</dbReference>
<dbReference type="RefSeq" id="WP_271177745.1">
    <property type="nucleotide sequence ID" value="NZ_BAAAJO010000004.1"/>
</dbReference>
<keyword evidence="7" id="KW-0594">Phospholipid biosynthesis</keyword>
<accession>A0A9W6HBJ9</accession>
<keyword evidence="5 10" id="KW-0418">Kinase</keyword>
<evidence type="ECO:0000259" key="9">
    <source>
        <dbReference type="PROSITE" id="PS50146"/>
    </source>
</evidence>
<dbReference type="GO" id="GO:0005524">
    <property type="term" value="F:ATP binding"/>
    <property type="evidence" value="ECO:0007669"/>
    <property type="project" value="UniProtKB-KW"/>
</dbReference>
<keyword evidence="8" id="KW-1208">Phospholipid metabolism</keyword>
<dbReference type="PANTHER" id="PTHR12358:SF54">
    <property type="entry name" value="SPHINGOSINE KINASE RELATED PROTEIN"/>
    <property type="match status" value="1"/>
</dbReference>
<keyword evidence="7" id="KW-0444">Lipid biosynthesis</keyword>
<comment type="cofactor">
    <cofactor evidence="1">
        <name>Mg(2+)</name>
        <dbReference type="ChEBI" id="CHEBI:18420"/>
    </cofactor>
</comment>
<gene>
    <name evidence="10" type="ORF">GCM10017584_26690</name>
</gene>
<evidence type="ECO:0000256" key="3">
    <source>
        <dbReference type="ARBA" id="ARBA00022679"/>
    </source>
</evidence>